<evidence type="ECO:0000256" key="16">
    <source>
        <dbReference type="PIRSR" id="PIRSR038001-1"/>
    </source>
</evidence>
<evidence type="ECO:0000256" key="1">
    <source>
        <dbReference type="ARBA" id="ARBA00004123"/>
    </source>
</evidence>
<organism evidence="22 23">
    <name type="scientific">Cyprinus carpio</name>
    <name type="common">Common carp</name>
    <dbReference type="NCBI Taxonomy" id="7962"/>
    <lineage>
        <taxon>Eukaryota</taxon>
        <taxon>Metazoa</taxon>
        <taxon>Chordata</taxon>
        <taxon>Craniata</taxon>
        <taxon>Vertebrata</taxon>
        <taxon>Euteleostomi</taxon>
        <taxon>Actinopterygii</taxon>
        <taxon>Neopterygii</taxon>
        <taxon>Teleostei</taxon>
        <taxon>Ostariophysi</taxon>
        <taxon>Cypriniformes</taxon>
        <taxon>Cyprinidae</taxon>
        <taxon>Cyprininae</taxon>
        <taxon>Cyprinus</taxon>
    </lineage>
</organism>
<dbReference type="SUPFAM" id="SSF47986">
    <property type="entry name" value="DEATH domain"/>
    <property type="match status" value="1"/>
</dbReference>
<dbReference type="AlphaFoldDB" id="A0A8C2CJZ8"/>
<comment type="subcellular location">
    <subcellularLocation>
        <location evidence="2">Cytoplasm</location>
    </subcellularLocation>
    <subcellularLocation>
        <location evidence="1">Nucleus</location>
    </subcellularLocation>
</comment>
<evidence type="ECO:0000256" key="2">
    <source>
        <dbReference type="ARBA" id="ARBA00004496"/>
    </source>
</evidence>
<keyword evidence="11" id="KW-0865">Zymogen</keyword>
<dbReference type="GO" id="GO:0006915">
    <property type="term" value="P:apoptotic process"/>
    <property type="evidence" value="ECO:0007669"/>
    <property type="project" value="UniProtKB-KW"/>
</dbReference>
<dbReference type="InterPro" id="IPR011029">
    <property type="entry name" value="DEATH-like_dom_sf"/>
</dbReference>
<keyword evidence="9" id="KW-0378">Hydrolase</keyword>
<evidence type="ECO:0000259" key="21">
    <source>
        <dbReference type="PROSITE" id="PS50209"/>
    </source>
</evidence>
<keyword evidence="12" id="KW-0539">Nucleus</keyword>
<evidence type="ECO:0000256" key="8">
    <source>
        <dbReference type="ARBA" id="ARBA00022737"/>
    </source>
</evidence>
<keyword evidence="10" id="KW-0788">Thiol protease</keyword>
<evidence type="ECO:0000313" key="22">
    <source>
        <dbReference type="Ensembl" id="ENSCCRP00020013445.1"/>
    </source>
</evidence>
<feature type="active site" evidence="16">
    <location>
        <position position="206"/>
    </location>
</feature>
<dbReference type="InterPro" id="IPR029030">
    <property type="entry name" value="Caspase-like_dom_sf"/>
</dbReference>
<dbReference type="GO" id="GO:0072559">
    <property type="term" value="C:NLRP3 inflammasome complex"/>
    <property type="evidence" value="ECO:0007669"/>
    <property type="project" value="TreeGrafter"/>
</dbReference>
<dbReference type="PROSITE" id="PS50209">
    <property type="entry name" value="CARD"/>
    <property type="match status" value="1"/>
</dbReference>
<feature type="compositionally biased region" description="Basic and acidic residues" evidence="18">
    <location>
        <begin position="379"/>
        <end position="389"/>
    </location>
</feature>
<dbReference type="InterPro" id="IPR002138">
    <property type="entry name" value="Pept_C14_p10"/>
</dbReference>
<dbReference type="InterPro" id="IPR011600">
    <property type="entry name" value="Pept_C14_caspase"/>
</dbReference>
<comment type="similarity">
    <text evidence="3 17">Belongs to the peptidase C14A family.</text>
</comment>
<dbReference type="PANTHER" id="PTHR47901:SF8">
    <property type="entry name" value="CASPASE-3"/>
    <property type="match status" value="1"/>
</dbReference>
<accession>A0A8C2CJZ8</accession>
<feature type="domain" description="Caspase family p10" evidence="19">
    <location>
        <begin position="274"/>
        <end position="371"/>
    </location>
</feature>
<evidence type="ECO:0000256" key="7">
    <source>
        <dbReference type="ARBA" id="ARBA00022703"/>
    </source>
</evidence>
<dbReference type="InterPro" id="IPR033139">
    <property type="entry name" value="Caspase_cys_AS"/>
</dbReference>
<dbReference type="Pfam" id="PF00656">
    <property type="entry name" value="Peptidase_C14"/>
    <property type="match status" value="1"/>
</dbReference>
<dbReference type="GO" id="GO:0050727">
    <property type="term" value="P:regulation of inflammatory response"/>
    <property type="evidence" value="ECO:0007669"/>
    <property type="project" value="TreeGrafter"/>
</dbReference>
<dbReference type="PANTHER" id="PTHR47901">
    <property type="entry name" value="CASPASE RECRUITMENT DOMAIN-CONTAINING PROTEIN 18"/>
    <property type="match status" value="1"/>
</dbReference>
<dbReference type="Gene3D" id="3.40.50.1460">
    <property type="match status" value="1"/>
</dbReference>
<dbReference type="SMART" id="SM00115">
    <property type="entry name" value="CASc"/>
    <property type="match status" value="1"/>
</dbReference>
<dbReference type="InterPro" id="IPR002398">
    <property type="entry name" value="Pept_C14"/>
</dbReference>
<dbReference type="GO" id="GO:0010467">
    <property type="term" value="P:gene expression"/>
    <property type="evidence" value="ECO:0007669"/>
    <property type="project" value="UniProtKB-ARBA"/>
</dbReference>
<reference evidence="22" key="1">
    <citation type="submission" date="2025-08" db="UniProtKB">
        <authorList>
            <consortium name="Ensembl"/>
        </authorList>
    </citation>
    <scope>IDENTIFICATION</scope>
</reference>
<dbReference type="GO" id="GO:0004197">
    <property type="term" value="F:cysteine-type endopeptidase activity"/>
    <property type="evidence" value="ECO:0007669"/>
    <property type="project" value="InterPro"/>
</dbReference>
<feature type="compositionally biased region" description="Basic residues" evidence="18">
    <location>
        <begin position="390"/>
        <end position="399"/>
    </location>
</feature>
<sequence length="399" mass="44578">MAEKVLEQLRIKLKEGLTEPIIKSLLDDLRDKKVLGNEEIEEIVQKTKPRADQARDLIDGVSRKGTKASEIMLACLKNRDIYLYNSLNIDNHLAIPERGATCSPAPTAHSTTDKQKDLVSGDEVYKMDSNPRGLCVIINNENFANKKQKRKGSQKDVDSLKDLFEVLGFLVEVEKDKTADEIKALMAKYSNDARHGDCFVCCVMSHGNETGVKGLDEKICPVNEITSPFDGDNCPALIGKPKVFFIQACRGCKMQSKVLVTDGAGPSRNQKSGKLYSIAKDSDFLIALSTVEGYFSIRDPLSGSWFIQSLCKHLKEGSEQGQDILRILTHVNNDVSLKEDKIRQNKNNDTVDAKMTPQPQFTLRKLLIFKAPKGRAAASKREKKQDKHPHLPPKKKRKS</sequence>
<gene>
    <name evidence="22" type="primary">casp22</name>
</gene>
<dbReference type="GO" id="GO:0005634">
    <property type="term" value="C:nucleus"/>
    <property type="evidence" value="ECO:0007669"/>
    <property type="project" value="UniProtKB-SubCell"/>
</dbReference>
<keyword evidence="7" id="KW-0053">Apoptosis</keyword>
<evidence type="ECO:0000256" key="4">
    <source>
        <dbReference type="ARBA" id="ARBA00022490"/>
    </source>
</evidence>
<dbReference type="Pfam" id="PF00619">
    <property type="entry name" value="CARD"/>
    <property type="match status" value="1"/>
</dbReference>
<dbReference type="PROSITE" id="PS01122">
    <property type="entry name" value="CASPASE_CYS"/>
    <property type="match status" value="1"/>
</dbReference>
<dbReference type="CDD" id="cd00032">
    <property type="entry name" value="CASc"/>
    <property type="match status" value="1"/>
</dbReference>
<dbReference type="GO" id="GO:0043065">
    <property type="term" value="P:positive regulation of apoptotic process"/>
    <property type="evidence" value="ECO:0007669"/>
    <property type="project" value="UniProtKB-ARBA"/>
</dbReference>
<feature type="domain" description="CARD" evidence="21">
    <location>
        <begin position="1"/>
        <end position="91"/>
    </location>
</feature>
<dbReference type="PROSITE" id="PS50208">
    <property type="entry name" value="CASPASE_P20"/>
    <property type="match status" value="1"/>
</dbReference>
<dbReference type="GO" id="GO:0097169">
    <property type="term" value="C:AIM2 inflammasome complex"/>
    <property type="evidence" value="ECO:0007669"/>
    <property type="project" value="TreeGrafter"/>
</dbReference>
<evidence type="ECO:0000256" key="18">
    <source>
        <dbReference type="SAM" id="MobiDB-lite"/>
    </source>
</evidence>
<dbReference type="GO" id="GO:0005886">
    <property type="term" value="C:plasma membrane"/>
    <property type="evidence" value="ECO:0007669"/>
    <property type="project" value="UniProtKB-ARBA"/>
</dbReference>
<proteinExistence type="inferred from homology"/>
<evidence type="ECO:0000256" key="15">
    <source>
        <dbReference type="ARBA" id="ARBA00068172"/>
    </source>
</evidence>
<evidence type="ECO:0000256" key="9">
    <source>
        <dbReference type="ARBA" id="ARBA00022801"/>
    </source>
</evidence>
<dbReference type="InterPro" id="IPR015917">
    <property type="entry name" value="Pept_C14A"/>
</dbReference>
<evidence type="ECO:0000256" key="13">
    <source>
        <dbReference type="ARBA" id="ARBA00051626"/>
    </source>
</evidence>
<protein>
    <recommendedName>
        <fullName evidence="15">Caspase-8</fullName>
        <ecNumber evidence="14">3.4.22.61</ecNumber>
    </recommendedName>
</protein>
<evidence type="ECO:0000256" key="10">
    <source>
        <dbReference type="ARBA" id="ARBA00022807"/>
    </source>
</evidence>
<comment type="catalytic activity">
    <reaction evidence="13">
        <text>Strict requirement for Asp at position P1 and has a preferred cleavage sequence of (Leu/Asp/Val)-Glu-Thr-Asp-|-(Gly/Ser/Ala).</text>
        <dbReference type="EC" id="3.4.22.61"/>
    </reaction>
</comment>
<evidence type="ECO:0000256" key="11">
    <source>
        <dbReference type="ARBA" id="ARBA00023145"/>
    </source>
</evidence>
<dbReference type="EC" id="3.4.22.61" evidence="14"/>
<dbReference type="SUPFAM" id="SSF52129">
    <property type="entry name" value="Caspase-like"/>
    <property type="match status" value="1"/>
</dbReference>
<feature type="region of interest" description="Disordered" evidence="18">
    <location>
        <begin position="372"/>
        <end position="399"/>
    </location>
</feature>
<dbReference type="GO" id="GO:0006508">
    <property type="term" value="P:proteolysis"/>
    <property type="evidence" value="ECO:0007669"/>
    <property type="project" value="UniProtKB-KW"/>
</dbReference>
<feature type="domain" description="Caspase family p20" evidence="20">
    <location>
        <begin position="131"/>
        <end position="253"/>
    </location>
</feature>
<dbReference type="Proteomes" id="UP000694701">
    <property type="component" value="Unplaced"/>
</dbReference>
<keyword evidence="5" id="KW-0597">Phosphoprotein</keyword>
<keyword evidence="6" id="KW-0645">Protease</keyword>
<dbReference type="PRINTS" id="PR00376">
    <property type="entry name" value="IL1BCENZYME"/>
</dbReference>
<keyword evidence="8" id="KW-0677">Repeat</keyword>
<feature type="active site" evidence="16">
    <location>
        <position position="249"/>
    </location>
</feature>
<evidence type="ECO:0000313" key="23">
    <source>
        <dbReference type="Proteomes" id="UP000694701"/>
    </source>
</evidence>
<evidence type="ECO:0000256" key="12">
    <source>
        <dbReference type="ARBA" id="ARBA00023242"/>
    </source>
</evidence>
<dbReference type="Gene3D" id="1.10.533.10">
    <property type="entry name" value="Death Domain, Fas"/>
    <property type="match status" value="1"/>
</dbReference>
<dbReference type="PROSITE" id="PS50207">
    <property type="entry name" value="CASPASE_P10"/>
    <property type="match status" value="1"/>
</dbReference>
<evidence type="ECO:0000256" key="14">
    <source>
        <dbReference type="ARBA" id="ARBA00066479"/>
    </source>
</evidence>
<dbReference type="InterPro" id="IPR001315">
    <property type="entry name" value="CARD"/>
</dbReference>
<keyword evidence="4" id="KW-0963">Cytoplasm</keyword>
<dbReference type="InterPro" id="IPR016129">
    <property type="entry name" value="Caspase_his_AS"/>
</dbReference>
<evidence type="ECO:0000259" key="19">
    <source>
        <dbReference type="PROSITE" id="PS50207"/>
    </source>
</evidence>
<dbReference type="PROSITE" id="PS01121">
    <property type="entry name" value="CASPASE_HIS"/>
    <property type="match status" value="1"/>
</dbReference>
<dbReference type="GO" id="GO:0072557">
    <property type="term" value="C:IPAF inflammasome complex"/>
    <property type="evidence" value="ECO:0007669"/>
    <property type="project" value="TreeGrafter"/>
</dbReference>
<evidence type="ECO:0000256" key="3">
    <source>
        <dbReference type="ARBA" id="ARBA00010134"/>
    </source>
</evidence>
<evidence type="ECO:0000256" key="6">
    <source>
        <dbReference type="ARBA" id="ARBA00022670"/>
    </source>
</evidence>
<name>A0A8C2CJZ8_CYPCA</name>
<dbReference type="Ensembl" id="ENSCCRT00020014837.1">
    <property type="protein sequence ID" value="ENSCCRP00020013445.1"/>
    <property type="gene ID" value="ENSCCRG00020006632.1"/>
</dbReference>
<evidence type="ECO:0000256" key="5">
    <source>
        <dbReference type="ARBA" id="ARBA00022553"/>
    </source>
</evidence>
<dbReference type="FunFam" id="3.40.50.1460:FF:000008">
    <property type="entry name" value="caspase-8 isoform X1"/>
    <property type="match status" value="1"/>
</dbReference>
<dbReference type="PIRSF" id="PIRSF038001">
    <property type="entry name" value="Caspase_ICE"/>
    <property type="match status" value="1"/>
</dbReference>
<evidence type="ECO:0000259" key="20">
    <source>
        <dbReference type="PROSITE" id="PS50208"/>
    </source>
</evidence>
<dbReference type="InterPro" id="IPR001309">
    <property type="entry name" value="Pept_C14_p20"/>
</dbReference>
<dbReference type="SMART" id="SM00114">
    <property type="entry name" value="CARD"/>
    <property type="match status" value="1"/>
</dbReference>
<evidence type="ECO:0000256" key="17">
    <source>
        <dbReference type="RuleBase" id="RU003971"/>
    </source>
</evidence>